<dbReference type="EMBL" id="BPQF01000002">
    <property type="protein sequence ID" value="GJD37952.1"/>
    <property type="molecule type" value="Genomic_DNA"/>
</dbReference>
<evidence type="ECO:0000313" key="15">
    <source>
        <dbReference type="EMBL" id="GJD37952.1"/>
    </source>
</evidence>
<sequence length="51" mass="5293">MASLGPHAGFILGAYAFTALVIGALIWRSLSDHRAQKQALAALQGDAGERA</sequence>
<dbReference type="RefSeq" id="WP_056142979.1">
    <property type="nucleotide sequence ID" value="NZ_BPQF01000002.1"/>
</dbReference>
<reference evidence="15" key="3">
    <citation type="submission" date="2021-08" db="EMBL/GenBank/DDBJ databases">
        <authorList>
            <person name="Tani A."/>
            <person name="Ola A."/>
            <person name="Ogura Y."/>
            <person name="Katsura K."/>
            <person name="Hayashi T."/>
        </authorList>
    </citation>
    <scope>NUCLEOTIDE SEQUENCE</scope>
    <source>
        <strain evidence="15">DSM 21893</strain>
    </source>
</reference>
<protein>
    <recommendedName>
        <fullName evidence="4 12">Heme exporter protein D</fullName>
    </recommendedName>
</protein>
<keyword evidence="14" id="KW-0614">Plasmid</keyword>
<dbReference type="NCBIfam" id="TIGR03141">
    <property type="entry name" value="cytochro_ccmD"/>
    <property type="match status" value="1"/>
</dbReference>
<dbReference type="EMBL" id="LR743510">
    <property type="protein sequence ID" value="CAA2139302.1"/>
    <property type="molecule type" value="Genomic_DNA"/>
</dbReference>
<dbReference type="GO" id="GO:0005886">
    <property type="term" value="C:plasma membrane"/>
    <property type="evidence" value="ECO:0007669"/>
    <property type="project" value="UniProtKB-SubCell"/>
</dbReference>
<dbReference type="AlphaFoldDB" id="A0A679JRE9"/>
<evidence type="ECO:0000313" key="14">
    <source>
        <dbReference type="EMBL" id="CAA2139302.1"/>
    </source>
</evidence>
<evidence type="ECO:0000313" key="13">
    <source>
        <dbReference type="EMBL" id="CAA2104908.1"/>
    </source>
</evidence>
<keyword evidence="6 12" id="KW-1003">Cell membrane</keyword>
<evidence type="ECO:0000256" key="6">
    <source>
        <dbReference type="ARBA" id="ARBA00022475"/>
    </source>
</evidence>
<evidence type="ECO:0000256" key="5">
    <source>
        <dbReference type="ARBA" id="ARBA00022448"/>
    </source>
</evidence>
<name>A0A679JRE9_9HYPH</name>
<evidence type="ECO:0000256" key="10">
    <source>
        <dbReference type="ARBA" id="ARBA00022989"/>
    </source>
</evidence>
<dbReference type="GO" id="GO:0015886">
    <property type="term" value="P:heme transport"/>
    <property type="evidence" value="ECO:0007669"/>
    <property type="project" value="InterPro"/>
</dbReference>
<keyword evidence="16" id="KW-1185">Reference proteome</keyword>
<dbReference type="Proteomes" id="UP001055307">
    <property type="component" value="Unassembled WGS sequence"/>
</dbReference>
<evidence type="ECO:0000256" key="3">
    <source>
        <dbReference type="ARBA" id="ARBA00008741"/>
    </source>
</evidence>
<reference evidence="14" key="2">
    <citation type="submission" date="2019-12" db="EMBL/GenBank/DDBJ databases">
        <authorList>
            <person name="Cremers G."/>
        </authorList>
    </citation>
    <scope>NUCLEOTIDE SEQUENCE</scope>
    <source>
        <strain evidence="13">Mbul1</strain>
        <strain evidence="14">Mbul2</strain>
        <plasmid evidence="14">1</plasmid>
    </source>
</reference>
<reference evidence="15" key="1">
    <citation type="journal article" date="2016" name="Front. Microbiol.">
        <title>Genome Sequence of the Piezophilic, Mesophilic Sulfate-Reducing Bacterium Desulfovibrio indicus J2T.</title>
        <authorList>
            <person name="Cao J."/>
            <person name="Maignien L."/>
            <person name="Shao Z."/>
            <person name="Alain K."/>
            <person name="Jebbar M."/>
        </authorList>
    </citation>
    <scope>NUCLEOTIDE SEQUENCE</scope>
    <source>
        <strain evidence="15">DSM 21893</strain>
    </source>
</reference>
<evidence type="ECO:0000256" key="1">
    <source>
        <dbReference type="ARBA" id="ARBA00002442"/>
    </source>
</evidence>
<evidence type="ECO:0000256" key="2">
    <source>
        <dbReference type="ARBA" id="ARBA00004377"/>
    </source>
</evidence>
<organism evidence="14">
    <name type="scientific">Methylobacterium bullatum</name>
    <dbReference type="NCBI Taxonomy" id="570505"/>
    <lineage>
        <taxon>Bacteria</taxon>
        <taxon>Pseudomonadati</taxon>
        <taxon>Pseudomonadota</taxon>
        <taxon>Alphaproteobacteria</taxon>
        <taxon>Hyphomicrobiales</taxon>
        <taxon>Methylobacteriaceae</taxon>
        <taxon>Methylobacterium</taxon>
    </lineage>
</organism>
<evidence type="ECO:0000256" key="11">
    <source>
        <dbReference type="ARBA" id="ARBA00023136"/>
    </source>
</evidence>
<feature type="transmembrane region" description="Helical" evidence="12">
    <location>
        <begin position="6"/>
        <end position="27"/>
    </location>
</feature>
<keyword evidence="7 12" id="KW-0997">Cell inner membrane</keyword>
<evidence type="ECO:0000256" key="7">
    <source>
        <dbReference type="ARBA" id="ARBA00022519"/>
    </source>
</evidence>
<dbReference type="InterPro" id="IPR007078">
    <property type="entry name" value="Haem_export_protD_CcmD"/>
</dbReference>
<keyword evidence="5 12" id="KW-0813">Transport</keyword>
<comment type="subcellular location">
    <subcellularLocation>
        <location evidence="2 12">Cell inner membrane</location>
        <topology evidence="2 12">Single-pass membrane protein</topology>
    </subcellularLocation>
</comment>
<keyword evidence="8 12" id="KW-0812">Transmembrane</keyword>
<evidence type="ECO:0000313" key="16">
    <source>
        <dbReference type="Proteomes" id="UP001055307"/>
    </source>
</evidence>
<dbReference type="GO" id="GO:0017004">
    <property type="term" value="P:cytochrome complex assembly"/>
    <property type="evidence" value="ECO:0007669"/>
    <property type="project" value="UniProtKB-KW"/>
</dbReference>
<accession>A0A679JRE9</accession>
<gene>
    <name evidence="14" type="ORF">MBLL_01557</name>
    <name evidence="13" type="ORF">MBUL_02929</name>
    <name evidence="15" type="ORF">OICFNHDK_0392</name>
</gene>
<dbReference type="Pfam" id="PF04995">
    <property type="entry name" value="CcmD"/>
    <property type="match status" value="1"/>
</dbReference>
<keyword evidence="11 12" id="KW-0472">Membrane</keyword>
<evidence type="ECO:0000256" key="4">
    <source>
        <dbReference type="ARBA" id="ARBA00016461"/>
    </source>
</evidence>
<geneLocation type="plasmid" evidence="14">
    <name>1</name>
</geneLocation>
<dbReference type="EMBL" id="LR743504">
    <property type="protein sequence ID" value="CAA2104908.1"/>
    <property type="molecule type" value="Genomic_DNA"/>
</dbReference>
<comment type="function">
    <text evidence="1 12">Required for the export of heme to the periplasm for the biogenesis of c-type cytochromes.</text>
</comment>
<keyword evidence="9 12" id="KW-0201">Cytochrome c-type biogenesis</keyword>
<proteinExistence type="inferred from homology"/>
<keyword evidence="10 12" id="KW-1133">Transmembrane helix</keyword>
<evidence type="ECO:0000256" key="12">
    <source>
        <dbReference type="RuleBase" id="RU363101"/>
    </source>
</evidence>
<evidence type="ECO:0000256" key="8">
    <source>
        <dbReference type="ARBA" id="ARBA00022692"/>
    </source>
</evidence>
<evidence type="ECO:0000256" key="9">
    <source>
        <dbReference type="ARBA" id="ARBA00022748"/>
    </source>
</evidence>
<comment type="similarity">
    <text evidence="3 12">Belongs to the CcmD/CycX/HelD family.</text>
</comment>